<evidence type="ECO:0000313" key="7">
    <source>
        <dbReference type="EMBL" id="XDQ47324.1"/>
    </source>
</evidence>
<protein>
    <submittedName>
        <fullName evidence="7">Dipeptide ABC transporter ATP-binding protein</fullName>
    </submittedName>
</protein>
<dbReference type="InterPro" id="IPR003439">
    <property type="entry name" value="ABC_transporter-like_ATP-bd"/>
</dbReference>
<dbReference type="NCBIfam" id="NF008453">
    <property type="entry name" value="PRK11308.1"/>
    <property type="match status" value="2"/>
</dbReference>
<name>A0AB39QXK5_9ACTN</name>
<feature type="domain" description="ABC transporter" evidence="6">
    <location>
        <begin position="323"/>
        <end position="569"/>
    </location>
</feature>
<dbReference type="InterPro" id="IPR017871">
    <property type="entry name" value="ABC_transporter-like_CS"/>
</dbReference>
<dbReference type="GO" id="GO:0016887">
    <property type="term" value="F:ATP hydrolysis activity"/>
    <property type="evidence" value="ECO:0007669"/>
    <property type="project" value="InterPro"/>
</dbReference>
<keyword evidence="3" id="KW-0547">Nucleotide-binding</keyword>
<dbReference type="GO" id="GO:0015833">
    <property type="term" value="P:peptide transport"/>
    <property type="evidence" value="ECO:0007669"/>
    <property type="project" value="InterPro"/>
</dbReference>
<feature type="region of interest" description="Disordered" evidence="5">
    <location>
        <begin position="1"/>
        <end position="37"/>
    </location>
</feature>
<reference evidence="7" key="1">
    <citation type="submission" date="2024-07" db="EMBL/GenBank/DDBJ databases">
        <authorList>
            <person name="Yu S.T."/>
        </authorList>
    </citation>
    <scope>NUCLEOTIDE SEQUENCE</scope>
    <source>
        <strain evidence="7">R39</strain>
    </source>
</reference>
<dbReference type="SUPFAM" id="SSF52540">
    <property type="entry name" value="P-loop containing nucleoside triphosphate hydrolases"/>
    <property type="match status" value="2"/>
</dbReference>
<comment type="similarity">
    <text evidence="1">Belongs to the ABC transporter superfamily.</text>
</comment>
<evidence type="ECO:0000256" key="2">
    <source>
        <dbReference type="ARBA" id="ARBA00022448"/>
    </source>
</evidence>
<dbReference type="GO" id="GO:0005524">
    <property type="term" value="F:ATP binding"/>
    <property type="evidence" value="ECO:0007669"/>
    <property type="project" value="UniProtKB-KW"/>
</dbReference>
<dbReference type="InterPro" id="IPR027417">
    <property type="entry name" value="P-loop_NTPase"/>
</dbReference>
<accession>A0AB39QXK5</accession>
<evidence type="ECO:0000256" key="3">
    <source>
        <dbReference type="ARBA" id="ARBA00022741"/>
    </source>
</evidence>
<dbReference type="EMBL" id="CP163441">
    <property type="protein sequence ID" value="XDQ47324.1"/>
    <property type="molecule type" value="Genomic_DNA"/>
</dbReference>
<dbReference type="Pfam" id="PF00005">
    <property type="entry name" value="ABC_tran"/>
    <property type="match status" value="2"/>
</dbReference>
<evidence type="ECO:0000256" key="4">
    <source>
        <dbReference type="ARBA" id="ARBA00022840"/>
    </source>
</evidence>
<dbReference type="PANTHER" id="PTHR43776:SF7">
    <property type="entry name" value="D,D-DIPEPTIDE TRANSPORT ATP-BINDING PROTEIN DDPF-RELATED"/>
    <property type="match status" value="1"/>
</dbReference>
<keyword evidence="2" id="KW-0813">Transport</keyword>
<dbReference type="InterPro" id="IPR013563">
    <property type="entry name" value="Oligopep_ABC_C"/>
</dbReference>
<dbReference type="RefSeq" id="WP_369226275.1">
    <property type="nucleotide sequence ID" value="NZ_CP163441.1"/>
</dbReference>
<dbReference type="PROSITE" id="PS00211">
    <property type="entry name" value="ABC_TRANSPORTER_1"/>
    <property type="match status" value="1"/>
</dbReference>
<dbReference type="InterPro" id="IPR003593">
    <property type="entry name" value="AAA+_ATPase"/>
</dbReference>
<feature type="region of interest" description="Disordered" evidence="5">
    <location>
        <begin position="293"/>
        <end position="317"/>
    </location>
</feature>
<feature type="domain" description="ABC transporter" evidence="6">
    <location>
        <begin position="39"/>
        <end position="284"/>
    </location>
</feature>
<evidence type="ECO:0000256" key="1">
    <source>
        <dbReference type="ARBA" id="ARBA00005417"/>
    </source>
</evidence>
<dbReference type="Gene3D" id="3.40.50.300">
    <property type="entry name" value="P-loop containing nucleotide triphosphate hydrolases"/>
    <property type="match status" value="2"/>
</dbReference>
<evidence type="ECO:0000256" key="5">
    <source>
        <dbReference type="SAM" id="MobiDB-lite"/>
    </source>
</evidence>
<proteinExistence type="inferred from homology"/>
<dbReference type="PANTHER" id="PTHR43776">
    <property type="entry name" value="TRANSPORT ATP-BINDING PROTEIN"/>
    <property type="match status" value="1"/>
</dbReference>
<dbReference type="PROSITE" id="PS50893">
    <property type="entry name" value="ABC_TRANSPORTER_2"/>
    <property type="match status" value="2"/>
</dbReference>
<sequence>MIVPLDTTRTTAGDPGTDEVAVPRRTDPPDGPAPDASLLSVEGLRVRFGGREVVHGISFSAHRGRCLAIVGESGSGKSVTARTLVGLTGGDSRVSADRITLGGLDLTRQSERAWRGIRGKEAGFVLQDALVSLDQLRKVGAEVAEPLRLHGVGTRASRKAKAIELLASVGVPEPEVKARQRPYELSGGLRQRTLIAGAIALDPPLLIADEPTTALDVTIQAQILDLLIEAKERGRAIILISHDLSVVARLADDIAVMKDGEIVEQGPAHEILRHARHPYTQALLDAVPSEHTRGQRLVKPAPGAAGPPPVRTRKAVERDRPVLDARHLTKVYTGPDRIDRTVVDDVSFELFQGETLGIVGESGSGKTTTARIALSLIAPTAGEVLLHGRPWSSLTRAQRRPLRPRIGVVYQDPLSSFDPRWPVGRILTDALATGPTPPSSRAEARGRAVRLLEQVGLREEHFGSAPLRLSGGQRQRVAIARALAPEPGVIVCDEPVSALDVSIQAQVLDLLTDLQDELGVSCLFISHDLGVIHHMSDRILVMKDGRVVESGTADDVFERPRHDYTRRLLTALPRVSQA</sequence>
<dbReference type="CDD" id="cd03257">
    <property type="entry name" value="ABC_NikE_OppD_transporters"/>
    <property type="match status" value="2"/>
</dbReference>
<dbReference type="SMART" id="SM00382">
    <property type="entry name" value="AAA"/>
    <property type="match status" value="2"/>
</dbReference>
<keyword evidence="4 7" id="KW-0067">ATP-binding</keyword>
<dbReference type="AlphaFoldDB" id="A0AB39QXK5"/>
<dbReference type="Pfam" id="PF08352">
    <property type="entry name" value="oligo_HPY"/>
    <property type="match status" value="2"/>
</dbReference>
<organism evidence="7">
    <name type="scientific">Streptomyces sp. R39</name>
    <dbReference type="NCBI Taxonomy" id="3238631"/>
    <lineage>
        <taxon>Bacteria</taxon>
        <taxon>Bacillati</taxon>
        <taxon>Actinomycetota</taxon>
        <taxon>Actinomycetes</taxon>
        <taxon>Kitasatosporales</taxon>
        <taxon>Streptomycetaceae</taxon>
        <taxon>Streptomyces</taxon>
    </lineage>
</organism>
<gene>
    <name evidence="7" type="ORF">AB5J52_36460</name>
</gene>
<dbReference type="GO" id="GO:0055085">
    <property type="term" value="P:transmembrane transport"/>
    <property type="evidence" value="ECO:0007669"/>
    <property type="project" value="UniProtKB-ARBA"/>
</dbReference>
<dbReference type="InterPro" id="IPR050319">
    <property type="entry name" value="ABC_transp_ATP-bind"/>
</dbReference>
<evidence type="ECO:0000259" key="6">
    <source>
        <dbReference type="PROSITE" id="PS50893"/>
    </source>
</evidence>